<dbReference type="RefSeq" id="WP_183625883.1">
    <property type="nucleotide sequence ID" value="NZ_JACHWJ010000004.1"/>
</dbReference>
<proteinExistence type="inferred from homology"/>
<dbReference type="EC" id="3.1.4.46" evidence="2"/>
<dbReference type="PROSITE" id="PS51704">
    <property type="entry name" value="GP_PDE"/>
    <property type="match status" value="1"/>
</dbReference>
<gene>
    <name evidence="8" type="ORF">FHX72_002877</name>
</gene>
<organism evidence="8 9">
    <name type="scientific">Pseudoclavibacter helvolus</name>
    <dbReference type="NCBI Taxonomy" id="255205"/>
    <lineage>
        <taxon>Bacteria</taxon>
        <taxon>Bacillati</taxon>
        <taxon>Actinomycetota</taxon>
        <taxon>Actinomycetes</taxon>
        <taxon>Micrococcales</taxon>
        <taxon>Microbacteriaceae</taxon>
        <taxon>Pseudoclavibacter</taxon>
    </lineage>
</organism>
<dbReference type="GO" id="GO:0008889">
    <property type="term" value="F:glycerophosphodiester phosphodiesterase activity"/>
    <property type="evidence" value="ECO:0007669"/>
    <property type="project" value="UniProtKB-EC"/>
</dbReference>
<reference evidence="8 9" key="1">
    <citation type="submission" date="2020-08" db="EMBL/GenBank/DDBJ databases">
        <title>Sequencing the genomes of 1000 actinobacteria strains.</title>
        <authorList>
            <person name="Klenk H.-P."/>
        </authorList>
    </citation>
    <scope>NUCLEOTIDE SEQUENCE [LARGE SCALE GENOMIC DNA]</scope>
    <source>
        <strain evidence="8 9">DSM 20419</strain>
    </source>
</reference>
<evidence type="ECO:0000313" key="9">
    <source>
        <dbReference type="Proteomes" id="UP000545286"/>
    </source>
</evidence>
<dbReference type="GO" id="GO:0006071">
    <property type="term" value="P:glycerol metabolic process"/>
    <property type="evidence" value="ECO:0007669"/>
    <property type="project" value="UniProtKB-KW"/>
</dbReference>
<dbReference type="GO" id="GO:0042597">
    <property type="term" value="C:periplasmic space"/>
    <property type="evidence" value="ECO:0007669"/>
    <property type="project" value="TreeGrafter"/>
</dbReference>
<dbReference type="PANTHER" id="PTHR43620">
    <property type="entry name" value="GLYCEROPHOSPHORYL DIESTER PHOSPHODIESTERASE"/>
    <property type="match status" value="1"/>
</dbReference>
<evidence type="ECO:0000256" key="3">
    <source>
        <dbReference type="ARBA" id="ARBA00022729"/>
    </source>
</evidence>
<keyword evidence="9" id="KW-1185">Reference proteome</keyword>
<keyword evidence="4" id="KW-0319">Glycerol metabolism</keyword>
<dbReference type="Gene3D" id="3.20.20.190">
    <property type="entry name" value="Phosphatidylinositol (PI) phosphodiesterase"/>
    <property type="match status" value="1"/>
</dbReference>
<protein>
    <recommendedName>
        <fullName evidence="2">glycerophosphodiester phosphodiesterase</fullName>
        <ecNumber evidence="2">3.1.4.46</ecNumber>
    </recommendedName>
</protein>
<keyword evidence="3" id="KW-0732">Signal</keyword>
<dbReference type="Proteomes" id="UP000545286">
    <property type="component" value="Unassembled WGS sequence"/>
</dbReference>
<accession>A0A7W4UQH9</accession>
<evidence type="ECO:0000256" key="6">
    <source>
        <dbReference type="ARBA" id="ARBA00047512"/>
    </source>
</evidence>
<dbReference type="InterPro" id="IPR030395">
    <property type="entry name" value="GP_PDE_dom"/>
</dbReference>
<dbReference type="AlphaFoldDB" id="A0A7W4UQH9"/>
<evidence type="ECO:0000256" key="1">
    <source>
        <dbReference type="ARBA" id="ARBA00007277"/>
    </source>
</evidence>
<dbReference type="InterPro" id="IPR017946">
    <property type="entry name" value="PLC-like_Pdiesterase_TIM-brl"/>
</dbReference>
<dbReference type="PANTHER" id="PTHR43620:SF7">
    <property type="entry name" value="GLYCEROPHOSPHODIESTER PHOSPHODIESTERASE GDPD5-RELATED"/>
    <property type="match status" value="1"/>
</dbReference>
<sequence length="342" mass="37479">MNAPNRPTSPLLIGHRGAPAYVPEHTTEGYRLALRQGADALEPDVVPTSDGVLLIRHEPMLGTSTDIGARSVEFGPAREASTPEGVVTDWFAHDYTWEQLRSLRAVERIPSIRPANAAYDGEFPLLRLRELVEFVAGEQTADGRRRRPRLVIELKHASWFRSLGFDLAELLERELDGLWGSPALDGLVIESFEGEVLRDVRRRGVAAGASLVYLVDSEGAPHDRTAREGAAARDYASDLTDSGLDAVAEWADGISPSHLLLGVTDEASAAHPHAGRALVERAHASGLQVFTWTLRPEDNFLPPALAGRPEEYWRGILRTGVDGVFADAPERVRAVIDEAIWR</sequence>
<comment type="catalytic activity">
    <reaction evidence="6">
        <text>a sn-glycero-3-phosphodiester + H2O = an alcohol + sn-glycerol 3-phosphate + H(+)</text>
        <dbReference type="Rhea" id="RHEA:12969"/>
        <dbReference type="ChEBI" id="CHEBI:15377"/>
        <dbReference type="ChEBI" id="CHEBI:15378"/>
        <dbReference type="ChEBI" id="CHEBI:30879"/>
        <dbReference type="ChEBI" id="CHEBI:57597"/>
        <dbReference type="ChEBI" id="CHEBI:83408"/>
        <dbReference type="EC" id="3.1.4.46"/>
    </reaction>
</comment>
<name>A0A7W4UQH9_9MICO</name>
<evidence type="ECO:0000259" key="7">
    <source>
        <dbReference type="PROSITE" id="PS51704"/>
    </source>
</evidence>
<evidence type="ECO:0000256" key="2">
    <source>
        <dbReference type="ARBA" id="ARBA00012247"/>
    </source>
</evidence>
<evidence type="ECO:0000313" key="8">
    <source>
        <dbReference type="EMBL" id="MBB2958731.1"/>
    </source>
</evidence>
<evidence type="ECO:0000256" key="4">
    <source>
        <dbReference type="ARBA" id="ARBA00022798"/>
    </source>
</evidence>
<keyword evidence="5 8" id="KW-0378">Hydrolase</keyword>
<dbReference type="EMBL" id="JACHWJ010000004">
    <property type="protein sequence ID" value="MBB2958731.1"/>
    <property type="molecule type" value="Genomic_DNA"/>
</dbReference>
<dbReference type="Pfam" id="PF03009">
    <property type="entry name" value="GDPD"/>
    <property type="match status" value="1"/>
</dbReference>
<feature type="domain" description="GP-PDE" evidence="7">
    <location>
        <begin position="10"/>
        <end position="336"/>
    </location>
</feature>
<comment type="caution">
    <text evidence="8">The sequence shown here is derived from an EMBL/GenBank/DDBJ whole genome shotgun (WGS) entry which is preliminary data.</text>
</comment>
<evidence type="ECO:0000256" key="5">
    <source>
        <dbReference type="ARBA" id="ARBA00022801"/>
    </source>
</evidence>
<comment type="similarity">
    <text evidence="1">Belongs to the glycerophosphoryl diester phosphodiesterase family.</text>
</comment>
<dbReference type="GO" id="GO:0006629">
    <property type="term" value="P:lipid metabolic process"/>
    <property type="evidence" value="ECO:0007669"/>
    <property type="project" value="InterPro"/>
</dbReference>
<dbReference type="SUPFAM" id="SSF51695">
    <property type="entry name" value="PLC-like phosphodiesterases"/>
    <property type="match status" value="1"/>
</dbReference>